<keyword evidence="4" id="KW-1185">Reference proteome</keyword>
<evidence type="ECO:0000313" key="3">
    <source>
        <dbReference type="EMBL" id="CAD1468806.1"/>
    </source>
</evidence>
<evidence type="ECO:0000259" key="2">
    <source>
        <dbReference type="Pfam" id="PF16653"/>
    </source>
</evidence>
<dbReference type="Gene3D" id="3.40.50.720">
    <property type="entry name" value="NAD(P)-binding Rossmann-like Domain"/>
    <property type="match status" value="1"/>
</dbReference>
<dbReference type="PANTHER" id="PTHR11133">
    <property type="entry name" value="SACCHAROPINE DEHYDROGENASE"/>
    <property type="match status" value="1"/>
</dbReference>
<dbReference type="Proteomes" id="UP000752696">
    <property type="component" value="Unassembled WGS sequence"/>
</dbReference>
<dbReference type="EMBL" id="CAJDYZ010001349">
    <property type="protein sequence ID" value="CAD1468806.1"/>
    <property type="molecule type" value="Genomic_DNA"/>
</dbReference>
<dbReference type="InterPro" id="IPR032095">
    <property type="entry name" value="Sacchrp_dh-like_C"/>
</dbReference>
<dbReference type="SUPFAM" id="SSF55347">
    <property type="entry name" value="Glyceraldehyde-3-phosphate dehydrogenase-like, C-terminal domain"/>
    <property type="match status" value="1"/>
</dbReference>
<evidence type="ECO:0000313" key="4">
    <source>
        <dbReference type="Proteomes" id="UP000752696"/>
    </source>
</evidence>
<feature type="non-terminal residue" evidence="3">
    <location>
        <position position="165"/>
    </location>
</feature>
<comment type="caution">
    <text evidence="3">The sequence shown here is derived from an EMBL/GenBank/DDBJ whole genome shotgun (WGS) entry which is preliminary data.</text>
</comment>
<dbReference type="AlphaFoldDB" id="A0A6V7GU98"/>
<dbReference type="InterPro" id="IPR051168">
    <property type="entry name" value="AASS"/>
</dbReference>
<dbReference type="Pfam" id="PF16653">
    <property type="entry name" value="Sacchrp_dh_C"/>
    <property type="match status" value="1"/>
</dbReference>
<sequence>RVLICNLLGLANDNIFYENLKRKLAEMLNSEESVKTIEDLGLLEEDLVLKLNTPLDTLTHYLSKKLCYDKNERDLVILRHDIGILWPDNRRENRGINLVLYGEPRGYSAMARTVGYPTAIAVKMILDDEIQQRGVVLPFTPDIYRPILNRLKAEGIEFFETSTWV</sequence>
<dbReference type="PANTHER" id="PTHR11133:SF22">
    <property type="entry name" value="ALPHA-AMINOADIPIC SEMIALDEHYDE SYNTHASE, MITOCHONDRIAL"/>
    <property type="match status" value="1"/>
</dbReference>
<proteinExistence type="predicted"/>
<gene>
    <name evidence="3" type="ORF">MHI_LOCUS72891</name>
</gene>
<reference evidence="3" key="1">
    <citation type="submission" date="2020-07" db="EMBL/GenBank/DDBJ databases">
        <authorList>
            <person name="Nazaruddin N."/>
        </authorList>
    </citation>
    <scope>NUCLEOTIDE SEQUENCE</scope>
</reference>
<accession>A0A6V7GU98</accession>
<feature type="domain" description="Saccharopine dehydrogenase-like C-terminal" evidence="2">
    <location>
        <begin position="19"/>
        <end position="156"/>
    </location>
</feature>
<evidence type="ECO:0000256" key="1">
    <source>
        <dbReference type="ARBA" id="ARBA00023002"/>
    </source>
</evidence>
<name>A0A6V7GU98_9HYME</name>
<dbReference type="OrthoDB" id="10059875at2759"/>
<keyword evidence="1" id="KW-0560">Oxidoreductase</keyword>
<dbReference type="GO" id="GO:0019878">
    <property type="term" value="P:lysine biosynthetic process via aminoadipic acid"/>
    <property type="evidence" value="ECO:0007669"/>
    <property type="project" value="TreeGrafter"/>
</dbReference>
<protein>
    <recommendedName>
        <fullName evidence="2">Saccharopine dehydrogenase-like C-terminal domain-containing protein</fullName>
    </recommendedName>
</protein>
<dbReference type="GO" id="GO:0005737">
    <property type="term" value="C:cytoplasm"/>
    <property type="evidence" value="ECO:0007669"/>
    <property type="project" value="TreeGrafter"/>
</dbReference>
<organism evidence="3 4">
    <name type="scientific">Heterotrigona itama</name>
    <dbReference type="NCBI Taxonomy" id="395501"/>
    <lineage>
        <taxon>Eukaryota</taxon>
        <taxon>Metazoa</taxon>
        <taxon>Ecdysozoa</taxon>
        <taxon>Arthropoda</taxon>
        <taxon>Hexapoda</taxon>
        <taxon>Insecta</taxon>
        <taxon>Pterygota</taxon>
        <taxon>Neoptera</taxon>
        <taxon>Endopterygota</taxon>
        <taxon>Hymenoptera</taxon>
        <taxon>Apocrita</taxon>
        <taxon>Aculeata</taxon>
        <taxon>Apoidea</taxon>
        <taxon>Anthophila</taxon>
        <taxon>Apidae</taxon>
        <taxon>Heterotrigona</taxon>
    </lineage>
</organism>
<dbReference type="GO" id="GO:0004753">
    <property type="term" value="F:saccharopine dehydrogenase activity"/>
    <property type="evidence" value="ECO:0007669"/>
    <property type="project" value="TreeGrafter"/>
</dbReference>